<evidence type="ECO:0000313" key="1">
    <source>
        <dbReference type="EMBL" id="PCJ22413.1"/>
    </source>
</evidence>
<sequence length="140" mass="15176">MQADPETNWERVNIAALREHLIDMNLVTLNAEVTTESVEGGARYFITGQGRILAAIKNMVPTHAAQVMTEIGWKTQTDTRSDGVELIVTSENPSQVVQIRALGFMGFMVQGDHHGAHHLMIAGATQGEHGNHGGGSHSEH</sequence>
<reference evidence="2" key="1">
    <citation type="submission" date="2017-08" db="EMBL/GenBank/DDBJ databases">
        <title>A dynamic microbial community with high functional redundancy inhabits the cold, oxic subseafloor aquifer.</title>
        <authorList>
            <person name="Tully B.J."/>
            <person name="Wheat C.G."/>
            <person name="Glazer B.T."/>
            <person name="Huber J.A."/>
        </authorList>
    </citation>
    <scope>NUCLEOTIDE SEQUENCE [LARGE SCALE GENOMIC DNA]</scope>
</reference>
<proteinExistence type="predicted"/>
<accession>A0A2A5ASX5</accession>
<dbReference type="Proteomes" id="UP000218327">
    <property type="component" value="Unassembled WGS sequence"/>
</dbReference>
<dbReference type="AlphaFoldDB" id="A0A2A5ASX5"/>
<gene>
    <name evidence="1" type="ORF">COA96_14545</name>
</gene>
<dbReference type="EMBL" id="NVVJ01000062">
    <property type="protein sequence ID" value="PCJ22413.1"/>
    <property type="molecule type" value="Genomic_DNA"/>
</dbReference>
<evidence type="ECO:0000313" key="2">
    <source>
        <dbReference type="Proteomes" id="UP000218327"/>
    </source>
</evidence>
<name>A0A2A5ASX5_9GAMM</name>
<protein>
    <submittedName>
        <fullName evidence="1">Uncharacterized protein</fullName>
    </submittedName>
</protein>
<organism evidence="1 2">
    <name type="scientific">SAR86 cluster bacterium</name>
    <dbReference type="NCBI Taxonomy" id="2030880"/>
    <lineage>
        <taxon>Bacteria</taxon>
        <taxon>Pseudomonadati</taxon>
        <taxon>Pseudomonadota</taxon>
        <taxon>Gammaproteobacteria</taxon>
        <taxon>SAR86 cluster</taxon>
    </lineage>
</organism>
<comment type="caution">
    <text evidence="1">The sequence shown here is derived from an EMBL/GenBank/DDBJ whole genome shotgun (WGS) entry which is preliminary data.</text>
</comment>